<evidence type="ECO:0000256" key="5">
    <source>
        <dbReference type="ARBA" id="ARBA00022989"/>
    </source>
</evidence>
<keyword evidence="4 7" id="KW-0812">Transmembrane</keyword>
<dbReference type="EMBL" id="JAZDRP010000002">
    <property type="protein sequence ID" value="MEE2525269.1"/>
    <property type="molecule type" value="Genomic_DNA"/>
</dbReference>
<evidence type="ECO:0000256" key="3">
    <source>
        <dbReference type="ARBA" id="ARBA00022679"/>
    </source>
</evidence>
<evidence type="ECO:0000313" key="8">
    <source>
        <dbReference type="EMBL" id="MEE2525269.1"/>
    </source>
</evidence>
<feature type="transmembrane region" description="Helical" evidence="7">
    <location>
        <begin position="168"/>
        <end position="191"/>
    </location>
</feature>
<sequence>MIIVLVFAAFIAAAGVSWMVRRAAILDHPNARSSHSTPTPRGGGLGILAAIGIGLTPALVPEFNIDARPVVLAAMGFGLLGLADDLLALGTKLKFLTVVLLGSVITWLAGPVGAIAMTDGLSASLPYWAGFAGSVLWIFVVANSANFMDGSDGLTIANFLPAGLALLVLQPGAVALTGLALAAGLAGFAVFNIPRASLFMGDVGSLAIGAVFAAAALMGIQDGLDVWLYPLLILPVLADVLLTLTGKLRNGIGFLAPHRTHAYQLLVRMGWPHWQVALVYLGLSSVCAVLVILAGPAGWLNAFAAFWGAVIGLTVLHTLVRRRAAASGIDLKN</sequence>
<feature type="transmembrane region" description="Helical" evidence="7">
    <location>
        <begin position="226"/>
        <end position="244"/>
    </location>
</feature>
<feature type="transmembrane region" description="Helical" evidence="7">
    <location>
        <begin position="274"/>
        <end position="293"/>
    </location>
</feature>
<feature type="transmembrane region" description="Helical" evidence="7">
    <location>
        <begin position="127"/>
        <end position="148"/>
    </location>
</feature>
<comment type="subcellular location">
    <subcellularLocation>
        <location evidence="1">Cell membrane</location>
        <topology evidence="1">Multi-pass membrane protein</topology>
    </subcellularLocation>
</comment>
<name>A0ABU7LPK2_9PROT</name>
<evidence type="ECO:0000313" key="9">
    <source>
        <dbReference type="Proteomes" id="UP001354971"/>
    </source>
</evidence>
<dbReference type="Proteomes" id="UP001354971">
    <property type="component" value="Unassembled WGS sequence"/>
</dbReference>
<keyword evidence="6 7" id="KW-0472">Membrane</keyword>
<gene>
    <name evidence="8" type="ORF">V0U79_02750</name>
</gene>
<proteinExistence type="predicted"/>
<evidence type="ECO:0000256" key="2">
    <source>
        <dbReference type="ARBA" id="ARBA00022475"/>
    </source>
</evidence>
<dbReference type="InterPro" id="IPR000715">
    <property type="entry name" value="Glycosyl_transferase_4"/>
</dbReference>
<evidence type="ECO:0000256" key="1">
    <source>
        <dbReference type="ARBA" id="ARBA00004651"/>
    </source>
</evidence>
<feature type="transmembrane region" description="Helical" evidence="7">
    <location>
        <begin position="299"/>
        <end position="320"/>
    </location>
</feature>
<feature type="transmembrane region" description="Helical" evidence="7">
    <location>
        <begin position="198"/>
        <end position="220"/>
    </location>
</feature>
<dbReference type="PANTHER" id="PTHR22926:SF3">
    <property type="entry name" value="UNDECAPRENYL-PHOSPHATE ALPHA-N-ACETYLGLUCOSAMINYL 1-PHOSPHATE TRANSFERASE"/>
    <property type="match status" value="1"/>
</dbReference>
<evidence type="ECO:0000256" key="4">
    <source>
        <dbReference type="ARBA" id="ARBA00022692"/>
    </source>
</evidence>
<organism evidence="8 9">
    <name type="scientific">Hyphobacterium lacteum</name>
    <dbReference type="NCBI Taxonomy" id="3116575"/>
    <lineage>
        <taxon>Bacteria</taxon>
        <taxon>Pseudomonadati</taxon>
        <taxon>Pseudomonadota</taxon>
        <taxon>Alphaproteobacteria</taxon>
        <taxon>Maricaulales</taxon>
        <taxon>Maricaulaceae</taxon>
        <taxon>Hyphobacterium</taxon>
    </lineage>
</organism>
<protein>
    <submittedName>
        <fullName evidence="8">Uncharacterized protein</fullName>
    </submittedName>
</protein>
<keyword evidence="2" id="KW-1003">Cell membrane</keyword>
<keyword evidence="9" id="KW-1185">Reference proteome</keyword>
<dbReference type="Pfam" id="PF00953">
    <property type="entry name" value="Glycos_transf_4"/>
    <property type="match status" value="1"/>
</dbReference>
<evidence type="ECO:0000256" key="6">
    <source>
        <dbReference type="ARBA" id="ARBA00023136"/>
    </source>
</evidence>
<keyword evidence="3" id="KW-0808">Transferase</keyword>
<dbReference type="RefSeq" id="WP_330197933.1">
    <property type="nucleotide sequence ID" value="NZ_JAZDRP010000002.1"/>
</dbReference>
<feature type="transmembrane region" description="Helical" evidence="7">
    <location>
        <begin position="46"/>
        <end position="63"/>
    </location>
</feature>
<feature type="transmembrane region" description="Helical" evidence="7">
    <location>
        <begin position="95"/>
        <end position="115"/>
    </location>
</feature>
<comment type="caution">
    <text evidence="8">The sequence shown here is derived from an EMBL/GenBank/DDBJ whole genome shotgun (WGS) entry which is preliminary data.</text>
</comment>
<reference evidence="8 9" key="1">
    <citation type="submission" date="2024-01" db="EMBL/GenBank/DDBJ databases">
        <title>Hyphobacterium bacterium isolated from marine sediment.</title>
        <authorList>
            <person name="Zhao S."/>
        </authorList>
    </citation>
    <scope>NUCLEOTIDE SEQUENCE [LARGE SCALE GENOMIC DNA]</scope>
    <source>
        <strain evidence="9">HN65</strain>
    </source>
</reference>
<evidence type="ECO:0000256" key="7">
    <source>
        <dbReference type="SAM" id="Phobius"/>
    </source>
</evidence>
<feature type="transmembrane region" description="Helical" evidence="7">
    <location>
        <begin position="70"/>
        <end position="89"/>
    </location>
</feature>
<accession>A0ABU7LPK2</accession>
<dbReference type="PANTHER" id="PTHR22926">
    <property type="entry name" value="PHOSPHO-N-ACETYLMURAMOYL-PENTAPEPTIDE-TRANSFERASE"/>
    <property type="match status" value="1"/>
</dbReference>
<keyword evidence="5 7" id="KW-1133">Transmembrane helix</keyword>